<evidence type="ECO:0000256" key="13">
    <source>
        <dbReference type="ARBA" id="ARBA00049244"/>
    </source>
</evidence>
<dbReference type="GO" id="GO:0042276">
    <property type="term" value="P:error-prone translesion synthesis"/>
    <property type="evidence" value="ECO:0007669"/>
    <property type="project" value="TreeGrafter"/>
</dbReference>
<evidence type="ECO:0000259" key="16">
    <source>
        <dbReference type="PROSITE" id="PS50173"/>
    </source>
</evidence>
<dbReference type="Gene3D" id="3.30.1490.100">
    <property type="entry name" value="DNA polymerase, Y-family, little finger domain"/>
    <property type="match status" value="1"/>
</dbReference>
<dbReference type="Gene3D" id="3.40.1170.60">
    <property type="match status" value="1"/>
</dbReference>
<dbReference type="GO" id="GO:0008270">
    <property type="term" value="F:zinc ion binding"/>
    <property type="evidence" value="ECO:0007669"/>
    <property type="project" value="UniProtKB-KW"/>
</dbReference>
<dbReference type="CDD" id="cd03586">
    <property type="entry name" value="PolY_Pol_IV_kappa"/>
    <property type="match status" value="1"/>
</dbReference>
<feature type="domain" description="UBZ4-type" evidence="17">
    <location>
        <begin position="555"/>
        <end position="586"/>
    </location>
</feature>
<protein>
    <recommendedName>
        <fullName evidence="2">DNA polymerase kappa</fullName>
        <ecNumber evidence="1">2.7.7.7</ecNumber>
    </recommendedName>
</protein>
<feature type="compositionally biased region" description="Low complexity" evidence="15">
    <location>
        <begin position="7"/>
        <end position="24"/>
    </location>
</feature>
<accession>A0A0F7SW12</accession>
<evidence type="ECO:0000256" key="11">
    <source>
        <dbReference type="ARBA" id="ARBA00022932"/>
    </source>
</evidence>
<evidence type="ECO:0000256" key="8">
    <source>
        <dbReference type="ARBA" id="ARBA00022771"/>
    </source>
</evidence>
<keyword evidence="10" id="KW-0460">Magnesium</keyword>
<dbReference type="EMBL" id="LN483157">
    <property type="protein sequence ID" value="CED84193.1"/>
    <property type="molecule type" value="Genomic_DNA"/>
</dbReference>
<dbReference type="Gene3D" id="3.30.160.60">
    <property type="entry name" value="Classic Zinc Finger"/>
    <property type="match status" value="1"/>
</dbReference>
<dbReference type="FunFam" id="3.30.1490.100:FF:000004">
    <property type="entry name" value="DNA polymerase IV"/>
    <property type="match status" value="1"/>
</dbReference>
<feature type="region of interest" description="Disordered" evidence="15">
    <location>
        <begin position="591"/>
        <end position="691"/>
    </location>
</feature>
<evidence type="ECO:0000256" key="5">
    <source>
        <dbReference type="ARBA" id="ARBA00022705"/>
    </source>
</evidence>
<dbReference type="Gene3D" id="3.30.70.270">
    <property type="match status" value="1"/>
</dbReference>
<dbReference type="InterPro" id="IPR043128">
    <property type="entry name" value="Rev_trsase/Diguanyl_cyclase"/>
</dbReference>
<feature type="region of interest" description="Disordered" evidence="15">
    <location>
        <begin position="1"/>
        <end position="27"/>
    </location>
</feature>
<evidence type="ECO:0000256" key="14">
    <source>
        <dbReference type="PROSITE-ProRule" id="PRU01256"/>
    </source>
</evidence>
<evidence type="ECO:0000256" key="10">
    <source>
        <dbReference type="ARBA" id="ARBA00022842"/>
    </source>
</evidence>
<dbReference type="GO" id="GO:0005634">
    <property type="term" value="C:nucleus"/>
    <property type="evidence" value="ECO:0007669"/>
    <property type="project" value="TreeGrafter"/>
</dbReference>
<dbReference type="GO" id="GO:0006260">
    <property type="term" value="P:DNA replication"/>
    <property type="evidence" value="ECO:0007669"/>
    <property type="project" value="UniProtKB-KW"/>
</dbReference>
<keyword evidence="5" id="KW-0235">DNA replication</keyword>
<dbReference type="AlphaFoldDB" id="A0A0F7SW12"/>
<organism evidence="18">
    <name type="scientific">Phaffia rhodozyma</name>
    <name type="common">Yeast</name>
    <name type="synonym">Xanthophyllomyces dendrorhous</name>
    <dbReference type="NCBI Taxonomy" id="264483"/>
    <lineage>
        <taxon>Eukaryota</taxon>
        <taxon>Fungi</taxon>
        <taxon>Dikarya</taxon>
        <taxon>Basidiomycota</taxon>
        <taxon>Agaricomycotina</taxon>
        <taxon>Tremellomycetes</taxon>
        <taxon>Cystofilobasidiales</taxon>
        <taxon>Mrakiaceae</taxon>
        <taxon>Phaffia</taxon>
    </lineage>
</organism>
<feature type="domain" description="UmuC" evidence="16">
    <location>
        <begin position="115"/>
        <end position="308"/>
    </location>
</feature>
<name>A0A0F7SW12_PHARH</name>
<dbReference type="InterPro" id="IPR043502">
    <property type="entry name" value="DNA/RNA_pol_sf"/>
</dbReference>
<dbReference type="InterPro" id="IPR022880">
    <property type="entry name" value="DNApol_IV"/>
</dbReference>
<dbReference type="SUPFAM" id="SSF100879">
    <property type="entry name" value="Lesion bypass DNA polymerase (Y-family), little finger domain"/>
    <property type="match status" value="1"/>
</dbReference>
<keyword evidence="4" id="KW-0548">Nucleotidyltransferase</keyword>
<keyword evidence="6" id="KW-0479">Metal-binding</keyword>
<evidence type="ECO:0000256" key="15">
    <source>
        <dbReference type="SAM" id="MobiDB-lite"/>
    </source>
</evidence>
<dbReference type="Gene3D" id="1.10.150.20">
    <property type="entry name" value="5' to 3' exonuclease, C-terminal subdomain"/>
    <property type="match status" value="1"/>
</dbReference>
<evidence type="ECO:0000256" key="1">
    <source>
        <dbReference type="ARBA" id="ARBA00012417"/>
    </source>
</evidence>
<dbReference type="InterPro" id="IPR036775">
    <property type="entry name" value="DNA_pol_Y-fam_lit_finger_sf"/>
</dbReference>
<evidence type="ECO:0000256" key="7">
    <source>
        <dbReference type="ARBA" id="ARBA00022763"/>
    </source>
</evidence>
<dbReference type="PROSITE" id="PS50173">
    <property type="entry name" value="UMUC"/>
    <property type="match status" value="1"/>
</dbReference>
<keyword evidence="3" id="KW-0808">Transferase</keyword>
<evidence type="ECO:0000256" key="3">
    <source>
        <dbReference type="ARBA" id="ARBA00022679"/>
    </source>
</evidence>
<sequence>MSSKEQSAMASAGSSSSSTEISDSMLRRMAGQSVNKAGLKKDQSEINKIIAEASKGSKFYENEREKDEKLGIQIMKLLDKRDRLLKEGVDLRRLERECDTFIQRIESQRDLSQTIVHVDMDAFYANVELLADPTLEGIAFGVGTGVLTTASYEARAYGVRSGMPVFVAKKLCPHLRMVPATFNSYGEYSGKVMEVFRRFDPNMAKVGMDEAFLNLTTYIQEEREKDGTGQESENAMHKRRERIVRTIRETCKKVTGLTVSAGIAPNKMLAKICSDINKPNNQYILPFTRQAVLDFTRTLPIRKIPGIGRVSERCLEALGVITCGDIITKRAELHLLNYGVIELLKAGLGATSNVVEAGRREDRKSVGCERTFREKSKREELIAIVEDVAEELTETLQKLEYTGKTLSLKYKTHDFKLHTKSHTLQHGEYKTRDSIQTWALKALEESLPLKLRLLGLRVNQLRDLRKKGGLEQYFTNPSHSRKLHEDDEEAEGADFNNAIILDSDEDLEDSEAAETEQVERAINGSPFNDAITNAASSTAVPFASKQETETTHHPMISCPICSRTFPSSTTNQDLNAHIDVCLSKDTIQQLSSRRSSPILGSSESVSSTGEKSVGSKSANKRSRRDIPTNKEDEEDYDFLRPPTSRNHSTTSSSASVSPTVTSSGGSSNKKSKNVLMGTKEAPRNPFAFMKR</sequence>
<dbReference type="FunFam" id="1.10.150.810:FF:000003">
    <property type="entry name" value="DNA polymerase kappa subunit"/>
    <property type="match status" value="1"/>
</dbReference>
<evidence type="ECO:0000256" key="2">
    <source>
        <dbReference type="ARBA" id="ARBA00016178"/>
    </source>
</evidence>
<dbReference type="PANTHER" id="PTHR11076:SF33">
    <property type="entry name" value="DNA POLYMERASE KAPPA"/>
    <property type="match status" value="1"/>
</dbReference>
<dbReference type="EC" id="2.7.7.7" evidence="1"/>
<dbReference type="GO" id="GO:0003684">
    <property type="term" value="F:damaged DNA binding"/>
    <property type="evidence" value="ECO:0007669"/>
    <property type="project" value="InterPro"/>
</dbReference>
<evidence type="ECO:0000256" key="9">
    <source>
        <dbReference type="ARBA" id="ARBA00022833"/>
    </source>
</evidence>
<keyword evidence="8 14" id="KW-0863">Zinc-finger</keyword>
<comment type="catalytic activity">
    <reaction evidence="13">
        <text>DNA(n) + a 2'-deoxyribonucleoside 5'-triphosphate = DNA(n+1) + diphosphate</text>
        <dbReference type="Rhea" id="RHEA:22508"/>
        <dbReference type="Rhea" id="RHEA-COMP:17339"/>
        <dbReference type="Rhea" id="RHEA-COMP:17340"/>
        <dbReference type="ChEBI" id="CHEBI:33019"/>
        <dbReference type="ChEBI" id="CHEBI:61560"/>
        <dbReference type="ChEBI" id="CHEBI:173112"/>
        <dbReference type="EC" id="2.7.7.7"/>
    </reaction>
</comment>
<proteinExistence type="predicted"/>
<dbReference type="PANTHER" id="PTHR11076">
    <property type="entry name" value="DNA REPAIR POLYMERASE UMUC / TRANSFERASE FAMILY MEMBER"/>
    <property type="match status" value="1"/>
</dbReference>
<feature type="region of interest" description="Disordered" evidence="15">
    <location>
        <begin position="538"/>
        <end position="558"/>
    </location>
</feature>
<dbReference type="GO" id="GO:0003887">
    <property type="term" value="F:DNA-directed DNA polymerase activity"/>
    <property type="evidence" value="ECO:0007669"/>
    <property type="project" value="UniProtKB-KW"/>
</dbReference>
<evidence type="ECO:0000256" key="12">
    <source>
        <dbReference type="ARBA" id="ARBA00023204"/>
    </source>
</evidence>
<dbReference type="InterPro" id="IPR001126">
    <property type="entry name" value="UmuC"/>
</dbReference>
<dbReference type="PROSITE" id="PS51908">
    <property type="entry name" value="ZF_UBZ4"/>
    <property type="match status" value="1"/>
</dbReference>
<dbReference type="SUPFAM" id="SSF56672">
    <property type="entry name" value="DNA/RNA polymerases"/>
    <property type="match status" value="1"/>
</dbReference>
<dbReference type="Pfam" id="PF00817">
    <property type="entry name" value="IMS"/>
    <property type="match status" value="1"/>
</dbReference>
<feature type="compositionally biased region" description="Low complexity" evidence="15">
    <location>
        <begin position="591"/>
        <end position="617"/>
    </location>
</feature>
<keyword evidence="11" id="KW-0239">DNA-directed DNA polymerase</keyword>
<dbReference type="InterPro" id="IPR017961">
    <property type="entry name" value="DNA_pol_Y-fam_little_finger"/>
</dbReference>
<dbReference type="Pfam" id="PF11799">
    <property type="entry name" value="IMS_C"/>
    <property type="match status" value="1"/>
</dbReference>
<evidence type="ECO:0000313" key="18">
    <source>
        <dbReference type="EMBL" id="CED84193.1"/>
    </source>
</evidence>
<feature type="compositionally biased region" description="Low complexity" evidence="15">
    <location>
        <begin position="642"/>
        <end position="668"/>
    </location>
</feature>
<evidence type="ECO:0000256" key="6">
    <source>
        <dbReference type="ARBA" id="ARBA00022723"/>
    </source>
</evidence>
<keyword evidence="9" id="KW-0862">Zinc</keyword>
<dbReference type="GO" id="GO:0006281">
    <property type="term" value="P:DNA repair"/>
    <property type="evidence" value="ECO:0007669"/>
    <property type="project" value="UniProtKB-KW"/>
</dbReference>
<keyword evidence="12 14" id="KW-0234">DNA repair</keyword>
<dbReference type="Gene3D" id="1.10.150.810">
    <property type="match status" value="1"/>
</dbReference>
<dbReference type="InterPro" id="IPR006642">
    <property type="entry name" value="Rad18_UBZ4"/>
</dbReference>
<reference evidence="18" key="1">
    <citation type="submission" date="2014-08" db="EMBL/GenBank/DDBJ databases">
        <authorList>
            <person name="Sharma Rahul"/>
            <person name="Thines Marco"/>
        </authorList>
    </citation>
    <scope>NUCLEOTIDE SEQUENCE</scope>
</reference>
<keyword evidence="7 14" id="KW-0227">DNA damage</keyword>
<evidence type="ECO:0000256" key="4">
    <source>
        <dbReference type="ARBA" id="ARBA00022695"/>
    </source>
</evidence>
<dbReference type="InterPro" id="IPR050116">
    <property type="entry name" value="DNA_polymerase-Y"/>
</dbReference>
<dbReference type="GO" id="GO:0070987">
    <property type="term" value="P:error-free translesion synthesis"/>
    <property type="evidence" value="ECO:0007669"/>
    <property type="project" value="UniProtKB-ARBA"/>
</dbReference>
<evidence type="ECO:0000259" key="17">
    <source>
        <dbReference type="PROSITE" id="PS51908"/>
    </source>
</evidence>